<dbReference type="EMBL" id="JAUMIS010000001">
    <property type="protein sequence ID" value="MDO3720190.1"/>
    <property type="molecule type" value="Genomic_DNA"/>
</dbReference>
<dbReference type="Proteomes" id="UP001168640">
    <property type="component" value="Unassembled WGS sequence"/>
</dbReference>
<evidence type="ECO:0000313" key="2">
    <source>
        <dbReference type="Proteomes" id="UP001168640"/>
    </source>
</evidence>
<proteinExistence type="predicted"/>
<organism evidence="1 2">
    <name type="scientific">Marinobacter suaedae</name>
    <dbReference type="NCBI Taxonomy" id="3057675"/>
    <lineage>
        <taxon>Bacteria</taxon>
        <taxon>Pseudomonadati</taxon>
        <taxon>Pseudomonadota</taxon>
        <taxon>Gammaproteobacteria</taxon>
        <taxon>Pseudomonadales</taxon>
        <taxon>Marinobacteraceae</taxon>
        <taxon>Marinobacter</taxon>
    </lineage>
</organism>
<gene>
    <name evidence="1" type="ORF">QVZ43_00550</name>
</gene>
<evidence type="ECO:0000313" key="1">
    <source>
        <dbReference type="EMBL" id="MDO3720190.1"/>
    </source>
</evidence>
<comment type="caution">
    <text evidence="1">The sequence shown here is derived from an EMBL/GenBank/DDBJ whole genome shotgun (WGS) entry which is preliminary data.</text>
</comment>
<sequence length="176" mass="19056">MRFDTLLAEVGIGKKAACKLPMFDSEMGLLEVLEEQGCLQEAVLCVAHLLPPRESVWWACQLLKDQNAELESEGKDALIAAEQWALKPTEENRQKAAKLAELAGMDTPEGMAAMAARFSTGSVVENSGVKLPPPEKLYAKMSGGAVLLAMLRMLPDGEPFLEEALKTGKTVLKAEN</sequence>
<dbReference type="Pfam" id="PF22011">
    <property type="entry name" value="DUF6931"/>
    <property type="match status" value="1"/>
</dbReference>
<reference evidence="1" key="1">
    <citation type="submission" date="2023-07" db="EMBL/GenBank/DDBJ databases">
        <title>Marinobacter sp. chi1 genome sequencing and assembly.</title>
        <authorList>
            <person name="Park S."/>
        </authorList>
    </citation>
    <scope>NUCLEOTIDE SEQUENCE</scope>
    <source>
        <strain evidence="1">Chi1</strain>
    </source>
</reference>
<accession>A0ABT8VW27</accession>
<dbReference type="RefSeq" id="WP_302908461.1">
    <property type="nucleotide sequence ID" value="NZ_JAUMIS010000001.1"/>
</dbReference>
<name>A0ABT8VW27_9GAMM</name>
<dbReference type="InterPro" id="IPR053855">
    <property type="entry name" value="DUF6931"/>
</dbReference>
<protein>
    <submittedName>
        <fullName evidence="1">Uncharacterized protein</fullName>
    </submittedName>
</protein>
<keyword evidence="2" id="KW-1185">Reference proteome</keyword>